<dbReference type="PANTHER" id="PTHR30489">
    <property type="entry name" value="LIPOPROTEIN-RELEASING SYSTEM TRANSMEMBRANE PROTEIN LOLE"/>
    <property type="match status" value="1"/>
</dbReference>
<dbReference type="Proteomes" id="UP000246278">
    <property type="component" value="Unassembled WGS sequence"/>
</dbReference>
<dbReference type="AlphaFoldDB" id="A0A317T4P6"/>
<feature type="domain" description="ABC3 transporter permease C-terminal" evidence="8">
    <location>
        <begin position="289"/>
        <end position="411"/>
    </location>
</feature>
<proteinExistence type="inferred from homology"/>
<evidence type="ECO:0000259" key="9">
    <source>
        <dbReference type="Pfam" id="PF12704"/>
    </source>
</evidence>
<evidence type="ECO:0000256" key="5">
    <source>
        <dbReference type="ARBA" id="ARBA00022989"/>
    </source>
</evidence>
<dbReference type="Pfam" id="PF12704">
    <property type="entry name" value="MacB_PCD"/>
    <property type="match status" value="1"/>
</dbReference>
<dbReference type="GO" id="GO:0044874">
    <property type="term" value="P:lipoprotein localization to outer membrane"/>
    <property type="evidence" value="ECO:0007669"/>
    <property type="project" value="TreeGrafter"/>
</dbReference>
<sequence>MTLFDHLRIAWVHLRERKRQAILTALGVAVGSAMLITTIAVAGGMSRNVVNKIIDIAPHVIVSAKTVEPLVPDNLIGDEKNLLGFVEKNVTVEEKEIIKNYPDVARRIGQLESVEVVSPYVTSNLIVRNKSWFISCVARGVVPEKEADIARLSSKLLEPEALRELAYTPNGILVGNLLAEELNASYHSLLLLINQKGEEFPVTVVGRFSTGFNAKDRQEAYINLALAQRIEGLAANSVTGIGIKTADVSRAGAVADAVERQTGYESESWDETNKNVIDFYNRNGTITLVLVGFVFIVAGLGVSSVMTTVVLQKVKDIAIMRSMGIQRRSITGIFMAEGFIIGLFGVSCGAPLGHLICRMVASIRFEANTAGVMQSDRINVLETPEAYFIVIVFGIIISVISAFGPARKAAGYVPVKILRGQMGA</sequence>
<dbReference type="InterPro" id="IPR003838">
    <property type="entry name" value="ABC3_permease_C"/>
</dbReference>
<keyword evidence="6 7" id="KW-0472">Membrane</keyword>
<organism evidence="10 11">
    <name type="scientific">Prosthecochloris marina</name>
    <dbReference type="NCBI Taxonomy" id="2017681"/>
    <lineage>
        <taxon>Bacteria</taxon>
        <taxon>Pseudomonadati</taxon>
        <taxon>Chlorobiota</taxon>
        <taxon>Chlorobiia</taxon>
        <taxon>Chlorobiales</taxon>
        <taxon>Chlorobiaceae</taxon>
        <taxon>Prosthecochloris</taxon>
    </lineage>
</organism>
<keyword evidence="3" id="KW-1003">Cell membrane</keyword>
<comment type="similarity">
    <text evidence="2">Belongs to the ABC-4 integral membrane protein family. LolC/E subfamily.</text>
</comment>
<dbReference type="RefSeq" id="WP_110023713.1">
    <property type="nucleotide sequence ID" value="NZ_PDNZ01000006.1"/>
</dbReference>
<feature type="transmembrane region" description="Helical" evidence="7">
    <location>
        <begin position="386"/>
        <end position="406"/>
    </location>
</feature>
<keyword evidence="5 7" id="KW-1133">Transmembrane helix</keyword>
<comment type="subcellular location">
    <subcellularLocation>
        <location evidence="1">Cell membrane</location>
        <topology evidence="1">Multi-pass membrane protein</topology>
    </subcellularLocation>
</comment>
<dbReference type="OrthoDB" id="9770036at2"/>
<keyword evidence="11" id="KW-1185">Reference proteome</keyword>
<evidence type="ECO:0000313" key="11">
    <source>
        <dbReference type="Proteomes" id="UP000246278"/>
    </source>
</evidence>
<evidence type="ECO:0000256" key="2">
    <source>
        <dbReference type="ARBA" id="ARBA00005236"/>
    </source>
</evidence>
<comment type="caution">
    <text evidence="10">The sequence shown here is derived from an EMBL/GenBank/DDBJ whole genome shotgun (WGS) entry which is preliminary data.</text>
</comment>
<reference evidence="11" key="1">
    <citation type="submission" date="2017-10" db="EMBL/GenBank/DDBJ databases">
        <authorList>
            <person name="Gaisin V.A."/>
            <person name="Rysina M.S."/>
            <person name="Grouzdev D.S."/>
        </authorList>
    </citation>
    <scope>NUCLEOTIDE SEQUENCE [LARGE SCALE GENOMIC DNA]</scope>
    <source>
        <strain evidence="11">V1</strain>
    </source>
</reference>
<dbReference type="EMBL" id="PDNZ01000006">
    <property type="protein sequence ID" value="PWW81594.1"/>
    <property type="molecule type" value="Genomic_DNA"/>
</dbReference>
<gene>
    <name evidence="10" type="ORF">CR164_09300</name>
</gene>
<protein>
    <submittedName>
        <fullName evidence="10">Permease</fullName>
    </submittedName>
</protein>
<dbReference type="GO" id="GO:0098797">
    <property type="term" value="C:plasma membrane protein complex"/>
    <property type="evidence" value="ECO:0007669"/>
    <property type="project" value="TreeGrafter"/>
</dbReference>
<feature type="domain" description="MacB-like periplasmic core" evidence="9">
    <location>
        <begin position="22"/>
        <end position="260"/>
    </location>
</feature>
<evidence type="ECO:0000313" key="10">
    <source>
        <dbReference type="EMBL" id="PWW81594.1"/>
    </source>
</evidence>
<keyword evidence="4 7" id="KW-0812">Transmembrane</keyword>
<evidence type="ECO:0000256" key="3">
    <source>
        <dbReference type="ARBA" id="ARBA00022475"/>
    </source>
</evidence>
<evidence type="ECO:0000256" key="7">
    <source>
        <dbReference type="SAM" id="Phobius"/>
    </source>
</evidence>
<name>A0A317T4P6_9CHLB</name>
<dbReference type="InterPro" id="IPR051447">
    <property type="entry name" value="Lipoprotein-release_system"/>
</dbReference>
<feature type="transmembrane region" description="Helical" evidence="7">
    <location>
        <begin position="332"/>
        <end position="356"/>
    </location>
</feature>
<dbReference type="InterPro" id="IPR025857">
    <property type="entry name" value="MacB_PCD"/>
</dbReference>
<accession>A0A317T4P6</accession>
<evidence type="ECO:0000256" key="4">
    <source>
        <dbReference type="ARBA" id="ARBA00022692"/>
    </source>
</evidence>
<dbReference type="Pfam" id="PF02687">
    <property type="entry name" value="FtsX"/>
    <property type="match status" value="1"/>
</dbReference>
<evidence type="ECO:0000256" key="1">
    <source>
        <dbReference type="ARBA" id="ARBA00004651"/>
    </source>
</evidence>
<feature type="transmembrane region" description="Helical" evidence="7">
    <location>
        <begin position="21"/>
        <end position="45"/>
    </location>
</feature>
<dbReference type="PANTHER" id="PTHR30489:SF0">
    <property type="entry name" value="LIPOPROTEIN-RELEASING SYSTEM TRANSMEMBRANE PROTEIN LOLE"/>
    <property type="match status" value="1"/>
</dbReference>
<evidence type="ECO:0000259" key="8">
    <source>
        <dbReference type="Pfam" id="PF02687"/>
    </source>
</evidence>
<feature type="transmembrane region" description="Helical" evidence="7">
    <location>
        <begin position="286"/>
        <end position="311"/>
    </location>
</feature>
<evidence type="ECO:0000256" key="6">
    <source>
        <dbReference type="ARBA" id="ARBA00023136"/>
    </source>
</evidence>